<dbReference type="PANTHER" id="PTHR24223:SF176">
    <property type="entry name" value="ATP-BINDING CASSETTE SUB-FAMILY C MEMBER 2"/>
    <property type="match status" value="1"/>
</dbReference>
<evidence type="ECO:0000256" key="1">
    <source>
        <dbReference type="ARBA" id="ARBA00022741"/>
    </source>
</evidence>
<dbReference type="EMBL" id="IACM01093687">
    <property type="protein sequence ID" value="LAB32365.1"/>
    <property type="molecule type" value="Transcribed_RNA"/>
</dbReference>
<dbReference type="GO" id="GO:0016324">
    <property type="term" value="C:apical plasma membrane"/>
    <property type="evidence" value="ECO:0007669"/>
    <property type="project" value="TreeGrafter"/>
</dbReference>
<dbReference type="GO" id="GO:0005524">
    <property type="term" value="F:ATP binding"/>
    <property type="evidence" value="ECO:0007669"/>
    <property type="project" value="UniProtKB-KW"/>
</dbReference>
<keyword evidence="1" id="KW-0547">Nucleotide-binding</keyword>
<feature type="domain" description="ABC transporter" evidence="3">
    <location>
        <begin position="33"/>
        <end position="73"/>
    </location>
</feature>
<evidence type="ECO:0000256" key="2">
    <source>
        <dbReference type="ARBA" id="ARBA00022840"/>
    </source>
</evidence>
<sequence length="153" mass="16898">MNLDPFDQYSDEDIGHALELAHLKSYVQALPEGLSSPVSEGGENLSVGQRQLVCLARALLRKSKILILDEATAAVDMETDHLIQETIRSEFSSCTIITIAHRLHTIMDSHRVLVLQEGKIVEFDSPEELLQQQGIFAGMAREAGITRSQDTAL</sequence>
<reference evidence="4" key="1">
    <citation type="submission" date="2017-07" db="EMBL/GenBank/DDBJ databases">
        <authorList>
            <person name="Mikheyev A."/>
            <person name="Grau M."/>
        </authorList>
    </citation>
    <scope>NUCLEOTIDE SEQUENCE</scope>
    <source>
        <tissue evidence="4">Venom_gland</tissue>
    </source>
</reference>
<keyword evidence="2" id="KW-0067">ATP-binding</keyword>
<dbReference type="GO" id="GO:0016887">
    <property type="term" value="F:ATP hydrolysis activity"/>
    <property type="evidence" value="ECO:0007669"/>
    <property type="project" value="InterPro"/>
</dbReference>
<dbReference type="InterPro" id="IPR027417">
    <property type="entry name" value="P-loop_NTPase"/>
</dbReference>
<dbReference type="PANTHER" id="PTHR24223">
    <property type="entry name" value="ATP-BINDING CASSETTE SUB-FAMILY C"/>
    <property type="match status" value="1"/>
</dbReference>
<dbReference type="AlphaFoldDB" id="A0A2D4MG19"/>
<name>A0A2D4MG19_9SAUR</name>
<dbReference type="InterPro" id="IPR003439">
    <property type="entry name" value="ABC_transporter-like_ATP-bd"/>
</dbReference>
<dbReference type="InterPro" id="IPR050173">
    <property type="entry name" value="ABC_transporter_C-like"/>
</dbReference>
<dbReference type="GO" id="GO:0042626">
    <property type="term" value="F:ATPase-coupled transmembrane transporter activity"/>
    <property type="evidence" value="ECO:0007669"/>
    <property type="project" value="TreeGrafter"/>
</dbReference>
<dbReference type="SUPFAM" id="SSF52540">
    <property type="entry name" value="P-loop containing nucleoside triphosphate hydrolases"/>
    <property type="match status" value="1"/>
</dbReference>
<organism evidence="4">
    <name type="scientific">Micrurus spixii</name>
    <name type="common">Amazon coral snake</name>
    <dbReference type="NCBI Taxonomy" id="129469"/>
    <lineage>
        <taxon>Eukaryota</taxon>
        <taxon>Metazoa</taxon>
        <taxon>Chordata</taxon>
        <taxon>Craniata</taxon>
        <taxon>Vertebrata</taxon>
        <taxon>Euteleostomi</taxon>
        <taxon>Lepidosauria</taxon>
        <taxon>Squamata</taxon>
        <taxon>Bifurcata</taxon>
        <taxon>Unidentata</taxon>
        <taxon>Episquamata</taxon>
        <taxon>Toxicofera</taxon>
        <taxon>Serpentes</taxon>
        <taxon>Colubroidea</taxon>
        <taxon>Elapidae</taxon>
        <taxon>Elapinae</taxon>
        <taxon>Micrurus</taxon>
    </lineage>
</organism>
<proteinExistence type="predicted"/>
<dbReference type="Pfam" id="PF00005">
    <property type="entry name" value="ABC_tran"/>
    <property type="match status" value="1"/>
</dbReference>
<dbReference type="FunFam" id="3.40.50.300:FF:003492">
    <property type="entry name" value="AGAP012735-PA"/>
    <property type="match status" value="1"/>
</dbReference>
<reference evidence="4" key="2">
    <citation type="submission" date="2017-11" db="EMBL/GenBank/DDBJ databases">
        <title>Coralsnake Venomics: Analyses of Venom Gland Transcriptomes and Proteomes of Six Brazilian Taxa.</title>
        <authorList>
            <person name="Aird S.D."/>
            <person name="Jorge da Silva N."/>
            <person name="Qiu L."/>
            <person name="Villar-Briones A."/>
            <person name="Aparecida-Saddi V."/>
            <person name="Campos-Telles M.P."/>
            <person name="Grau M."/>
            <person name="Mikheyev A.S."/>
        </authorList>
    </citation>
    <scope>NUCLEOTIDE SEQUENCE</scope>
    <source>
        <tissue evidence="4">Venom_gland</tissue>
    </source>
</reference>
<evidence type="ECO:0000313" key="4">
    <source>
        <dbReference type="EMBL" id="LAB32365.1"/>
    </source>
</evidence>
<dbReference type="Gene3D" id="3.40.50.300">
    <property type="entry name" value="P-loop containing nucleotide triphosphate hydrolases"/>
    <property type="match status" value="1"/>
</dbReference>
<evidence type="ECO:0000259" key="3">
    <source>
        <dbReference type="Pfam" id="PF00005"/>
    </source>
</evidence>
<protein>
    <recommendedName>
        <fullName evidence="3">ABC transporter domain-containing protein</fullName>
    </recommendedName>
</protein>
<accession>A0A2D4MG19</accession>